<accession>A0ABX6P892</accession>
<dbReference type="InterPro" id="IPR001343">
    <property type="entry name" value="Hemolysn_Ca-bd"/>
</dbReference>
<evidence type="ECO:0008006" key="4">
    <source>
        <dbReference type="Google" id="ProtNLM"/>
    </source>
</evidence>
<keyword evidence="3" id="KW-1185">Reference proteome</keyword>
<feature type="region of interest" description="Disordered" evidence="1">
    <location>
        <begin position="1"/>
        <end position="38"/>
    </location>
</feature>
<dbReference type="Proteomes" id="UP000500826">
    <property type="component" value="Chromosome"/>
</dbReference>
<feature type="compositionally biased region" description="Polar residues" evidence="1">
    <location>
        <begin position="1"/>
        <end position="19"/>
    </location>
</feature>
<proteinExistence type="predicted"/>
<evidence type="ECO:0000256" key="1">
    <source>
        <dbReference type="SAM" id="MobiDB-lite"/>
    </source>
</evidence>
<reference evidence="2 3" key="2">
    <citation type="submission" date="2020-05" db="EMBL/GenBank/DDBJ databases">
        <authorList>
            <person name="Khan S.A."/>
            <person name="Jeon C.O."/>
            <person name="Chun B.H."/>
        </authorList>
    </citation>
    <scope>NUCLEOTIDE SEQUENCE [LARGE SCALE GENOMIC DNA]</scope>
    <source>
        <strain evidence="2 3">H242</strain>
    </source>
</reference>
<protein>
    <recommendedName>
        <fullName evidence="4">Calcium-binding protein</fullName>
    </recommendedName>
</protein>
<reference evidence="2 3" key="1">
    <citation type="submission" date="2020-05" db="EMBL/GenBank/DDBJ databases">
        <title>Ramlibacter rhizophilus sp. nov., isolated from rhizosphere soil of national flower Mugunghwa from South Korea.</title>
        <authorList>
            <person name="Zheng-Fei Y."/>
            <person name="Huan T."/>
        </authorList>
    </citation>
    <scope>NUCLEOTIDE SEQUENCE [LARGE SCALE GENOMIC DNA]</scope>
    <source>
        <strain evidence="2 3">H242</strain>
    </source>
</reference>
<name>A0ABX6P892_9BURK</name>
<evidence type="ECO:0000313" key="3">
    <source>
        <dbReference type="Proteomes" id="UP000500826"/>
    </source>
</evidence>
<feature type="region of interest" description="Disordered" evidence="1">
    <location>
        <begin position="79"/>
        <end position="104"/>
    </location>
</feature>
<gene>
    <name evidence="2" type="ORF">HK414_27950</name>
</gene>
<dbReference type="EMBL" id="CP053418">
    <property type="protein sequence ID" value="QJW85957.1"/>
    <property type="molecule type" value="Genomic_DNA"/>
</dbReference>
<dbReference type="SUPFAM" id="SSF51120">
    <property type="entry name" value="beta-Roll"/>
    <property type="match status" value="1"/>
</dbReference>
<sequence>MNATGNELANKLTGNSGKNDLNGGAGTDTMTGGDGDDTYHVVEAGDQVIEGNGSSSGIDTVVTGRPSYTLGANVENLTLTGTSPTKGTGNALANRSSAMTERTC</sequence>
<dbReference type="InterPro" id="IPR011049">
    <property type="entry name" value="Serralysin-like_metalloprot_C"/>
</dbReference>
<dbReference type="Gene3D" id="2.150.10.10">
    <property type="entry name" value="Serralysin-like metalloprotease, C-terminal"/>
    <property type="match status" value="1"/>
</dbReference>
<organism evidence="2 3">
    <name type="scientific">Ramlibacter terrae</name>
    <dbReference type="NCBI Taxonomy" id="2732511"/>
    <lineage>
        <taxon>Bacteria</taxon>
        <taxon>Pseudomonadati</taxon>
        <taxon>Pseudomonadota</taxon>
        <taxon>Betaproteobacteria</taxon>
        <taxon>Burkholderiales</taxon>
        <taxon>Comamonadaceae</taxon>
        <taxon>Ramlibacter</taxon>
    </lineage>
</organism>
<evidence type="ECO:0000313" key="2">
    <source>
        <dbReference type="EMBL" id="QJW85957.1"/>
    </source>
</evidence>
<dbReference type="Pfam" id="PF00353">
    <property type="entry name" value="HemolysinCabind"/>
    <property type="match status" value="1"/>
</dbReference>